<dbReference type="PANTHER" id="PTHR10807">
    <property type="entry name" value="MYOTUBULARIN-RELATED"/>
    <property type="match status" value="1"/>
</dbReference>
<accession>A0A3G2S0A0</accession>
<keyword evidence="6" id="KW-1185">Reference proteome</keyword>
<evidence type="ECO:0000256" key="2">
    <source>
        <dbReference type="PIRSR" id="PIRSR630564-2"/>
    </source>
</evidence>
<dbReference type="GO" id="GO:0004438">
    <property type="term" value="F:phosphatidylinositol-3-phosphate phosphatase activity"/>
    <property type="evidence" value="ECO:0007669"/>
    <property type="project" value="UniProtKB-EC"/>
</dbReference>
<feature type="region of interest" description="Disordered" evidence="3">
    <location>
        <begin position="602"/>
        <end position="648"/>
    </location>
</feature>
<evidence type="ECO:0000313" key="6">
    <source>
        <dbReference type="Proteomes" id="UP000269793"/>
    </source>
</evidence>
<dbReference type="PANTHER" id="PTHR10807:SF128">
    <property type="entry name" value="PHOSPHATIDYLINOSITOL-3,5-BISPHOSPHATE 3-PHOSPHATASE"/>
    <property type="match status" value="1"/>
</dbReference>
<dbReference type="GO" id="GO:0046856">
    <property type="term" value="P:phosphatidylinositol dephosphorylation"/>
    <property type="evidence" value="ECO:0007669"/>
    <property type="project" value="TreeGrafter"/>
</dbReference>
<dbReference type="PROSITE" id="PS00383">
    <property type="entry name" value="TYR_PHOSPHATASE_1"/>
    <property type="match status" value="1"/>
</dbReference>
<evidence type="ECO:0000259" key="4">
    <source>
        <dbReference type="PROSITE" id="PS51339"/>
    </source>
</evidence>
<feature type="compositionally biased region" description="Polar residues" evidence="3">
    <location>
        <begin position="627"/>
        <end position="641"/>
    </location>
</feature>
<evidence type="ECO:0000313" key="5">
    <source>
        <dbReference type="EMBL" id="AYO41463.1"/>
    </source>
</evidence>
<protein>
    <submittedName>
        <fullName evidence="5">Phosphoinositide 3-phosphatase</fullName>
        <ecNumber evidence="5">3.1.3.64</ecNumber>
    </submittedName>
</protein>
<name>A0A3G2S0A0_MALR7</name>
<dbReference type="PROSITE" id="PS51339">
    <property type="entry name" value="PPASE_MYOTUBULARIN"/>
    <property type="match status" value="1"/>
</dbReference>
<dbReference type="InterPro" id="IPR010569">
    <property type="entry name" value="Myotubularin-like_Pase_dom"/>
</dbReference>
<dbReference type="VEuPathDB" id="FungiDB:DNF11_0513"/>
<dbReference type="SUPFAM" id="SSF52799">
    <property type="entry name" value="(Phosphotyrosine protein) phosphatases II"/>
    <property type="match status" value="1"/>
</dbReference>
<dbReference type="InterPro" id="IPR016130">
    <property type="entry name" value="Tyr_Pase_AS"/>
</dbReference>
<dbReference type="InterPro" id="IPR029021">
    <property type="entry name" value="Prot-tyrosine_phosphatase-like"/>
</dbReference>
<dbReference type="STRING" id="425264.A0A3G2S0A0"/>
<dbReference type="GO" id="GO:0005737">
    <property type="term" value="C:cytoplasm"/>
    <property type="evidence" value="ECO:0007669"/>
    <property type="project" value="TreeGrafter"/>
</dbReference>
<dbReference type="Pfam" id="PF06602">
    <property type="entry name" value="Myotub-related"/>
    <property type="match status" value="1"/>
</dbReference>
<dbReference type="EC" id="3.1.3.64" evidence="5"/>
<dbReference type="OrthoDB" id="271628at2759"/>
<dbReference type="EMBL" id="CP033148">
    <property type="protein sequence ID" value="AYO41463.1"/>
    <property type="molecule type" value="Genomic_DNA"/>
</dbReference>
<evidence type="ECO:0000256" key="1">
    <source>
        <dbReference type="PIRSR" id="PIRSR630564-1"/>
    </source>
</evidence>
<organism evidence="5 6">
    <name type="scientific">Malassezia restricta (strain ATCC 96810 / NBRC 103918 / CBS 7877)</name>
    <name type="common">Seborrheic dermatitis infection agent</name>
    <dbReference type="NCBI Taxonomy" id="425264"/>
    <lineage>
        <taxon>Eukaryota</taxon>
        <taxon>Fungi</taxon>
        <taxon>Dikarya</taxon>
        <taxon>Basidiomycota</taxon>
        <taxon>Ustilaginomycotina</taxon>
        <taxon>Malasseziomycetes</taxon>
        <taxon>Malasseziales</taxon>
        <taxon>Malasseziaceae</taxon>
        <taxon>Malassezia</taxon>
    </lineage>
</organism>
<feature type="binding site" evidence="2">
    <location>
        <begin position="186"/>
        <end position="187"/>
    </location>
    <ligand>
        <name>substrate</name>
    </ligand>
</feature>
<gene>
    <name evidence="5" type="ORF">DNF11_0513</name>
</gene>
<feature type="domain" description="Myotubularin phosphatase" evidence="4">
    <location>
        <begin position="19"/>
        <end position="480"/>
    </location>
</feature>
<dbReference type="GO" id="GO:0016020">
    <property type="term" value="C:membrane"/>
    <property type="evidence" value="ECO:0007669"/>
    <property type="project" value="TreeGrafter"/>
</dbReference>
<sequence>MDSVERMYAFNSGMPAGNGWQLYNVAREFKRQGVGSSTRAWRFSSVNASYEMAPTYPSMLVVPSNISDMTLIHAAKHRSKGRIPVLTYLHWANLATLSRSSQPMVGITQNRSIQDEKLVEAIFSSHERAHGLVSSSSEPVYGSTMTNLIVDARPTANAMANHARGAGSENMEFYKNCKKVYLGIDNIHVMRDSLAKIQTALRLQDERPVFEARQEATVLDELALQRSQWLKHLGAVLQGTRQIVQNIHIHSSHVLVHCSDGWDRTAQLVSLAQICLDPYFRTLEGFAVLIEKDWVSFGHQFQERHGLVHQSSSKFDMRAPQHDLLLDAEAKNDEINEEQSRAAPSLWDFTKSLTAHFQGHASSQTAPIFFQFLDCVWQLQCQFPERFEFRGSYLTELVRQAFSGTSGTFLYNSERERRLSSSPNKPAPAEMTPSVWDALLSDTSWKNPRYDPSLDRRDGRDDQGVLYVEPKDVRFASDLFRRSDDSLNAHLDAERRQKVYLQQQLAESVHESRPKALSHQDPLFPEETFHNAARKVRSLFSDGWNRVQEAVRKTTDEANVVAQRHDSGVIPTSDSNNESSSFAAINNPWIEQTNKVRNELGSLSSCSWESPPSSTATGDALPPSLPRSISTPEPDAMTSTDPLGASYL</sequence>
<feature type="binding site" evidence="2">
    <location>
        <begin position="258"/>
        <end position="264"/>
    </location>
    <ligand>
        <name>substrate</name>
    </ligand>
</feature>
<dbReference type="InterPro" id="IPR030564">
    <property type="entry name" value="Myotubularin"/>
</dbReference>
<keyword evidence="5" id="KW-0378">Hydrolase</keyword>
<feature type="active site" description="Phosphocysteine intermediate" evidence="1">
    <location>
        <position position="258"/>
    </location>
</feature>
<dbReference type="Proteomes" id="UP000269793">
    <property type="component" value="Chromosome I"/>
</dbReference>
<dbReference type="AlphaFoldDB" id="A0A3G2S0A0"/>
<reference evidence="5 6" key="1">
    <citation type="submission" date="2018-10" db="EMBL/GenBank/DDBJ databases">
        <title>Complete genome sequence of Malassezia restricta CBS 7877.</title>
        <authorList>
            <person name="Morand S.C."/>
            <person name="Bertignac M."/>
            <person name="Iltis A."/>
            <person name="Kolder I."/>
            <person name="Pirovano W."/>
            <person name="Jourdain R."/>
            <person name="Clavaud C."/>
        </authorList>
    </citation>
    <scope>NUCLEOTIDE SEQUENCE [LARGE SCALE GENOMIC DNA]</scope>
    <source>
        <strain evidence="5 6">CBS 7877</strain>
    </source>
</reference>
<proteinExistence type="predicted"/>
<feature type="compositionally biased region" description="Low complexity" evidence="3">
    <location>
        <begin position="602"/>
        <end position="614"/>
    </location>
</feature>
<evidence type="ECO:0000256" key="3">
    <source>
        <dbReference type="SAM" id="MobiDB-lite"/>
    </source>
</evidence>